<reference evidence="1 2" key="1">
    <citation type="journal article" date="2022" name="bioRxiv">
        <title>Genomics of Preaxostyla Flagellates Illuminates Evolutionary Transitions and the Path Towards Mitochondrial Loss.</title>
        <authorList>
            <person name="Novak L.V.F."/>
            <person name="Treitli S.C."/>
            <person name="Pyrih J."/>
            <person name="Halakuc P."/>
            <person name="Pipaliya S.V."/>
            <person name="Vacek V."/>
            <person name="Brzon O."/>
            <person name="Soukal P."/>
            <person name="Eme L."/>
            <person name="Dacks J.B."/>
            <person name="Karnkowska A."/>
            <person name="Elias M."/>
            <person name="Hampl V."/>
        </authorList>
    </citation>
    <scope>NUCLEOTIDE SEQUENCE [LARGE SCALE GENOMIC DNA]</scope>
    <source>
        <strain evidence="1">NAU3</strain>
        <tissue evidence="1">Gut</tissue>
    </source>
</reference>
<proteinExistence type="predicted"/>
<dbReference type="Proteomes" id="UP001281761">
    <property type="component" value="Unassembled WGS sequence"/>
</dbReference>
<name>A0ABQ9X8N9_9EUKA</name>
<protein>
    <submittedName>
        <fullName evidence="1">Uncharacterized protein</fullName>
    </submittedName>
</protein>
<accession>A0ABQ9X8N9</accession>
<keyword evidence="2" id="KW-1185">Reference proteome</keyword>
<comment type="caution">
    <text evidence="1">The sequence shown here is derived from an EMBL/GenBank/DDBJ whole genome shotgun (WGS) entry which is preliminary data.</text>
</comment>
<gene>
    <name evidence="1" type="ORF">BLNAU_17344</name>
</gene>
<dbReference type="EMBL" id="JARBJD010000192">
    <property type="protein sequence ID" value="KAK2947744.1"/>
    <property type="molecule type" value="Genomic_DNA"/>
</dbReference>
<sequence length="371" mass="39803">MMCLNTSFSSCIHERNAVMEFSIENRTNTSTPGRLDTLPSDITSGSFTFCTFHELSFNGAVWVAGSGAIFLHETSSSLTVRKSFFHVCNCTSYGTDGELSPSGVLRPTNDRSPSLSRLSRKVMRRIVGEFINSEIVVIANSAFVNCSATDARAGAVLIDRATTLSISFCQFRNCTSFKEPSGNDISFTNPSSEITADMINLWDTTSASPNVHFKDDAFDDSSLISRISITITNTSFSVTFTGDEATVTLETNQASSGTIGLLLNGSNVPRLVHVVFGSDTATSTIGSAGMSSGPNGVLPSATSVQLFEEYSCIEQHTSSVLRGVASSFFLSSLKRAILDSDEDGTSVITDQQQGTSHAALRQFCADNRHLN</sequence>
<evidence type="ECO:0000313" key="1">
    <source>
        <dbReference type="EMBL" id="KAK2947744.1"/>
    </source>
</evidence>
<organism evidence="1 2">
    <name type="scientific">Blattamonas nauphoetae</name>
    <dbReference type="NCBI Taxonomy" id="2049346"/>
    <lineage>
        <taxon>Eukaryota</taxon>
        <taxon>Metamonada</taxon>
        <taxon>Preaxostyla</taxon>
        <taxon>Oxymonadida</taxon>
        <taxon>Blattamonas</taxon>
    </lineage>
</organism>
<evidence type="ECO:0000313" key="2">
    <source>
        <dbReference type="Proteomes" id="UP001281761"/>
    </source>
</evidence>